<keyword evidence="2" id="KW-1185">Reference proteome</keyword>
<organism evidence="1 2">
    <name type="scientific">Phytophthora aleatoria</name>
    <dbReference type="NCBI Taxonomy" id="2496075"/>
    <lineage>
        <taxon>Eukaryota</taxon>
        <taxon>Sar</taxon>
        <taxon>Stramenopiles</taxon>
        <taxon>Oomycota</taxon>
        <taxon>Peronosporomycetes</taxon>
        <taxon>Peronosporales</taxon>
        <taxon>Peronosporaceae</taxon>
        <taxon>Phytophthora</taxon>
    </lineage>
</organism>
<dbReference type="AlphaFoldDB" id="A0A8J5JGT8"/>
<gene>
    <name evidence="1" type="ORF">JG688_00001299</name>
</gene>
<sequence length="114" mass="12797">MQSLWSSEPHRDQIGWLFASPLDVDSTRQQCAYQRASKFGRVFHGRRKRRTSAAPGIFLSTSFGQNNTPRVGFLGALKGAALQLTIGAGLSPPLGVFWKHSKIYRCCMMYTTMR</sequence>
<evidence type="ECO:0000313" key="2">
    <source>
        <dbReference type="Proteomes" id="UP000709295"/>
    </source>
</evidence>
<dbReference type="EMBL" id="JAENGY010000029">
    <property type="protein sequence ID" value="KAG6976491.1"/>
    <property type="molecule type" value="Genomic_DNA"/>
</dbReference>
<name>A0A8J5JGT8_9STRA</name>
<dbReference type="Proteomes" id="UP000709295">
    <property type="component" value="Unassembled WGS sequence"/>
</dbReference>
<proteinExistence type="predicted"/>
<reference evidence="1" key="1">
    <citation type="submission" date="2021-01" db="EMBL/GenBank/DDBJ databases">
        <title>Phytophthora aleatoria, a newly-described species from Pinus radiata is distinct from Phytophthora cactorum isolates based on comparative genomics.</title>
        <authorList>
            <person name="Mcdougal R."/>
            <person name="Panda P."/>
            <person name="Williams N."/>
            <person name="Studholme D.J."/>
        </authorList>
    </citation>
    <scope>NUCLEOTIDE SEQUENCE</scope>
    <source>
        <strain evidence="1">NZFS 4037</strain>
    </source>
</reference>
<evidence type="ECO:0000313" key="1">
    <source>
        <dbReference type="EMBL" id="KAG6976491.1"/>
    </source>
</evidence>
<protein>
    <submittedName>
        <fullName evidence="1">Uncharacterized protein</fullName>
    </submittedName>
</protein>
<comment type="caution">
    <text evidence="1">The sequence shown here is derived from an EMBL/GenBank/DDBJ whole genome shotgun (WGS) entry which is preliminary data.</text>
</comment>
<accession>A0A8J5JGT8</accession>